<dbReference type="SUPFAM" id="SSF53335">
    <property type="entry name" value="S-adenosyl-L-methionine-dependent methyltransferases"/>
    <property type="match status" value="1"/>
</dbReference>
<dbReference type="Gene3D" id="3.40.50.150">
    <property type="entry name" value="Vaccinia Virus protein VP39"/>
    <property type="match status" value="1"/>
</dbReference>
<dbReference type="AlphaFoldDB" id="A0A0G0I0I9"/>
<sequence>MIKYYVGYCQNKMDKLHKMERTRKKLDPNIQKTTYDRDAKLFKEKSQQLSTWIYIGGPEIDKFAKSLPKGETVVWDQGSASGRVVKRLIENGVKPENIIGVEISPDQVAIARKEIPQATFIVGDLATKHLKDNSIDAATQHMVCEHLDDATLNKVNEFTFDALKPGGRYIVVLTHPSKTAISSGLSGSGSFTTTFPWGGEGLNYHRTREDLIKAYKDAGFEIDGVKDLKMPVEAKKTHPDDYQKYQKYPYIRISLDMHKPE</sequence>
<gene>
    <name evidence="4" type="ORF">US67_C0022G0003</name>
</gene>
<proteinExistence type="predicted"/>
<evidence type="ECO:0000313" key="5">
    <source>
        <dbReference type="Proteomes" id="UP000034366"/>
    </source>
</evidence>
<dbReference type="InterPro" id="IPR029063">
    <property type="entry name" value="SAM-dependent_MTases_sf"/>
</dbReference>
<dbReference type="InterPro" id="IPR041698">
    <property type="entry name" value="Methyltransf_25"/>
</dbReference>
<evidence type="ECO:0000259" key="3">
    <source>
        <dbReference type="Pfam" id="PF13649"/>
    </source>
</evidence>
<evidence type="ECO:0000256" key="1">
    <source>
        <dbReference type="ARBA" id="ARBA00022603"/>
    </source>
</evidence>
<dbReference type="GO" id="GO:0008168">
    <property type="term" value="F:methyltransferase activity"/>
    <property type="evidence" value="ECO:0007669"/>
    <property type="project" value="UniProtKB-KW"/>
</dbReference>
<protein>
    <submittedName>
        <fullName evidence="4">Methyltransferase</fullName>
    </submittedName>
</protein>
<evidence type="ECO:0000313" key="4">
    <source>
        <dbReference type="EMBL" id="KKQ48858.1"/>
    </source>
</evidence>
<dbReference type="Pfam" id="PF13649">
    <property type="entry name" value="Methyltransf_25"/>
    <property type="match status" value="1"/>
</dbReference>
<comment type="caution">
    <text evidence="4">The sequence shown here is derived from an EMBL/GenBank/DDBJ whole genome shotgun (WGS) entry which is preliminary data.</text>
</comment>
<dbReference type="EMBL" id="LBTW01000022">
    <property type="protein sequence ID" value="KKQ48858.1"/>
    <property type="molecule type" value="Genomic_DNA"/>
</dbReference>
<dbReference type="PANTHER" id="PTHR43861">
    <property type="entry name" value="TRANS-ACONITATE 2-METHYLTRANSFERASE-RELATED"/>
    <property type="match status" value="1"/>
</dbReference>
<dbReference type="PANTHER" id="PTHR43861:SF1">
    <property type="entry name" value="TRANS-ACONITATE 2-METHYLTRANSFERASE"/>
    <property type="match status" value="1"/>
</dbReference>
<dbReference type="Proteomes" id="UP000034366">
    <property type="component" value="Unassembled WGS sequence"/>
</dbReference>
<dbReference type="CDD" id="cd02440">
    <property type="entry name" value="AdoMet_MTases"/>
    <property type="match status" value="1"/>
</dbReference>
<reference evidence="4 5" key="1">
    <citation type="journal article" date="2015" name="Nature">
        <title>rRNA introns, odd ribosomes, and small enigmatic genomes across a large radiation of phyla.</title>
        <authorList>
            <person name="Brown C.T."/>
            <person name="Hug L.A."/>
            <person name="Thomas B.C."/>
            <person name="Sharon I."/>
            <person name="Castelle C.J."/>
            <person name="Singh A."/>
            <person name="Wilkins M.J."/>
            <person name="Williams K.H."/>
            <person name="Banfield J.F."/>
        </authorList>
    </citation>
    <scope>NUCLEOTIDE SEQUENCE [LARGE SCALE GENOMIC DNA]</scope>
</reference>
<dbReference type="GO" id="GO:0032259">
    <property type="term" value="P:methylation"/>
    <property type="evidence" value="ECO:0007669"/>
    <property type="project" value="UniProtKB-KW"/>
</dbReference>
<organism evidence="4 5">
    <name type="scientific">Candidatus Woesebacteria bacterium GW2011_GWD1_38_10</name>
    <dbReference type="NCBI Taxonomy" id="1618592"/>
    <lineage>
        <taxon>Bacteria</taxon>
        <taxon>Candidatus Woeseibacteriota</taxon>
    </lineage>
</organism>
<feature type="domain" description="Methyltransferase" evidence="3">
    <location>
        <begin position="74"/>
        <end position="167"/>
    </location>
</feature>
<keyword evidence="1 4" id="KW-0489">Methyltransferase</keyword>
<evidence type="ECO:0000256" key="2">
    <source>
        <dbReference type="ARBA" id="ARBA00022679"/>
    </source>
</evidence>
<name>A0A0G0I0I9_9BACT</name>
<keyword evidence="2 4" id="KW-0808">Transferase</keyword>
<accession>A0A0G0I0I9</accession>